<dbReference type="GO" id="GO:0004789">
    <property type="term" value="F:thiamine-phosphate diphosphorylase activity"/>
    <property type="evidence" value="ECO:0007669"/>
    <property type="project" value="TreeGrafter"/>
</dbReference>
<accession>A0A386HPT3</accession>
<feature type="domain" description="Thiamine phosphate synthase/TenI" evidence="3">
    <location>
        <begin position="3"/>
        <end position="176"/>
    </location>
</feature>
<evidence type="ECO:0000256" key="1">
    <source>
        <dbReference type="ARBA" id="ARBA00004948"/>
    </source>
</evidence>
<dbReference type="Gene3D" id="3.20.20.70">
    <property type="entry name" value="Aldolase class I"/>
    <property type="match status" value="1"/>
</dbReference>
<reference evidence="4 5" key="1">
    <citation type="submission" date="2018-09" db="EMBL/GenBank/DDBJ databases">
        <title>Arachidicoccus sp. nov., a bacterium isolated from soil.</title>
        <authorList>
            <person name="Weon H.-Y."/>
            <person name="Kwon S.-W."/>
            <person name="Lee S.A."/>
        </authorList>
    </citation>
    <scope>NUCLEOTIDE SEQUENCE [LARGE SCALE GENOMIC DNA]</scope>
    <source>
        <strain evidence="4 5">KIS59-12</strain>
    </source>
</reference>
<dbReference type="PANTHER" id="PTHR20857">
    <property type="entry name" value="THIAMINE-PHOSPHATE PYROPHOSPHORYLASE"/>
    <property type="match status" value="1"/>
</dbReference>
<gene>
    <name evidence="4" type="ORF">D6B99_08865</name>
</gene>
<comment type="pathway">
    <text evidence="1">Cofactor biosynthesis; thiamine diphosphate biosynthesis.</text>
</comment>
<dbReference type="Pfam" id="PF02581">
    <property type="entry name" value="TMP-TENI"/>
    <property type="match status" value="1"/>
</dbReference>
<protein>
    <submittedName>
        <fullName evidence="4">Thiamine phosphate synthase</fullName>
    </submittedName>
</protein>
<dbReference type="InterPro" id="IPR036206">
    <property type="entry name" value="ThiamineP_synth_sf"/>
</dbReference>
<proteinExistence type="predicted"/>
<evidence type="ECO:0000256" key="2">
    <source>
        <dbReference type="ARBA" id="ARBA00022977"/>
    </source>
</evidence>
<sequence length="199" mass="23136">MIILIAPEGDISNEIDKLNQLFKAGVACFHLRKPKKNYQEHCHYLNQIDRKYHNRIVVHSFHELINNFDLKGIHFPEQRRQNFIKDVGTYYSQLNMKNKTVSSSFHKIAMLKNCPFVFDYHFLSPVFSSISKQGYKGRGFNVNQIHKKVIGMGGVTVENLIEFKRLGFQGVGVLGSIWNSKEPVNIFKKMKDQWNTSTK</sequence>
<name>A0A386HPT3_9BACT</name>
<dbReference type="KEGG" id="ark:D6B99_08865"/>
<dbReference type="SUPFAM" id="SSF51391">
    <property type="entry name" value="Thiamin phosphate synthase"/>
    <property type="match status" value="1"/>
</dbReference>
<evidence type="ECO:0000313" key="5">
    <source>
        <dbReference type="Proteomes" id="UP000266118"/>
    </source>
</evidence>
<dbReference type="OrthoDB" id="194683at2"/>
<evidence type="ECO:0000259" key="3">
    <source>
        <dbReference type="Pfam" id="PF02581"/>
    </source>
</evidence>
<dbReference type="AlphaFoldDB" id="A0A386HPT3"/>
<organism evidence="4 5">
    <name type="scientific">Arachidicoccus soli</name>
    <dbReference type="NCBI Taxonomy" id="2341117"/>
    <lineage>
        <taxon>Bacteria</taxon>
        <taxon>Pseudomonadati</taxon>
        <taxon>Bacteroidota</taxon>
        <taxon>Chitinophagia</taxon>
        <taxon>Chitinophagales</taxon>
        <taxon>Chitinophagaceae</taxon>
        <taxon>Arachidicoccus</taxon>
    </lineage>
</organism>
<dbReference type="CDD" id="cd00564">
    <property type="entry name" value="TMP_TenI"/>
    <property type="match status" value="1"/>
</dbReference>
<dbReference type="InterPro" id="IPR022998">
    <property type="entry name" value="ThiamineP_synth_TenI"/>
</dbReference>
<keyword evidence="5" id="KW-1185">Reference proteome</keyword>
<dbReference type="GO" id="GO:0009228">
    <property type="term" value="P:thiamine biosynthetic process"/>
    <property type="evidence" value="ECO:0007669"/>
    <property type="project" value="UniProtKB-KW"/>
</dbReference>
<dbReference type="GO" id="GO:0005737">
    <property type="term" value="C:cytoplasm"/>
    <property type="evidence" value="ECO:0007669"/>
    <property type="project" value="TreeGrafter"/>
</dbReference>
<evidence type="ECO:0000313" key="4">
    <source>
        <dbReference type="EMBL" id="AYD47702.1"/>
    </source>
</evidence>
<dbReference type="Proteomes" id="UP000266118">
    <property type="component" value="Chromosome"/>
</dbReference>
<dbReference type="EMBL" id="CP032489">
    <property type="protein sequence ID" value="AYD47702.1"/>
    <property type="molecule type" value="Genomic_DNA"/>
</dbReference>
<dbReference type="InterPro" id="IPR013785">
    <property type="entry name" value="Aldolase_TIM"/>
</dbReference>
<keyword evidence="2" id="KW-0784">Thiamine biosynthesis</keyword>
<dbReference type="PANTHER" id="PTHR20857:SF15">
    <property type="entry name" value="THIAMINE-PHOSPHATE SYNTHASE"/>
    <property type="match status" value="1"/>
</dbReference>
<dbReference type="RefSeq" id="WP_119987166.1">
    <property type="nucleotide sequence ID" value="NZ_CP032489.1"/>
</dbReference>